<comment type="caution">
    <text evidence="5">The sequence shown here is derived from an EMBL/GenBank/DDBJ whole genome shotgun (WGS) entry which is preliminary data.</text>
</comment>
<feature type="repeat" description="Lumazine-binding" evidence="3">
    <location>
        <begin position="1"/>
        <end position="102"/>
    </location>
</feature>
<gene>
    <name evidence="5" type="ORF">tloyanaT_17030</name>
</gene>
<feature type="repeat" description="Lumazine-binding" evidence="3">
    <location>
        <begin position="103"/>
        <end position="199"/>
    </location>
</feature>
<dbReference type="CDD" id="cd00402">
    <property type="entry name" value="Riboflavin_synthase_like"/>
    <property type="match status" value="1"/>
</dbReference>
<dbReference type="InterPro" id="IPR026017">
    <property type="entry name" value="Lumazine-bd_dom"/>
</dbReference>
<evidence type="ECO:0000256" key="3">
    <source>
        <dbReference type="PROSITE-ProRule" id="PRU00524"/>
    </source>
</evidence>
<feature type="domain" description="Lumazine-binding" evidence="4">
    <location>
        <begin position="1"/>
        <end position="102"/>
    </location>
</feature>
<accession>A0ABQ6HBG3</accession>
<evidence type="ECO:0000256" key="2">
    <source>
        <dbReference type="NCBIfam" id="TIGR00187"/>
    </source>
</evidence>
<dbReference type="PANTHER" id="PTHR21098">
    <property type="entry name" value="RIBOFLAVIN SYNTHASE ALPHA CHAIN"/>
    <property type="match status" value="1"/>
</dbReference>
<proteinExistence type="predicted"/>
<dbReference type="InterPro" id="IPR023366">
    <property type="entry name" value="ATP_synth_asu-like_sf"/>
</dbReference>
<reference evidence="5 6" key="1">
    <citation type="submission" date="2023-03" db="EMBL/GenBank/DDBJ databases">
        <title>Thalassotalea loyana LMG 22536T draft genome sequence.</title>
        <authorList>
            <person name="Sawabe T."/>
        </authorList>
    </citation>
    <scope>NUCLEOTIDE SEQUENCE [LARGE SCALE GENOMIC DNA]</scope>
    <source>
        <strain evidence="5 6">LMG 22536</strain>
    </source>
</reference>
<dbReference type="EC" id="2.5.1.9" evidence="2"/>
<dbReference type="NCBIfam" id="TIGR00187">
    <property type="entry name" value="ribE"/>
    <property type="match status" value="1"/>
</dbReference>
<dbReference type="PROSITE" id="PS51177">
    <property type="entry name" value="LUMAZINE_BIND"/>
    <property type="match status" value="2"/>
</dbReference>
<evidence type="ECO:0000313" key="5">
    <source>
        <dbReference type="EMBL" id="GLX85451.1"/>
    </source>
</evidence>
<dbReference type="InterPro" id="IPR001783">
    <property type="entry name" value="Lumazine-bd"/>
</dbReference>
<feature type="domain" description="Lumazine-binding" evidence="4">
    <location>
        <begin position="103"/>
        <end position="199"/>
    </location>
</feature>
<keyword evidence="6" id="KW-1185">Reference proteome</keyword>
<dbReference type="Pfam" id="PF00677">
    <property type="entry name" value="Lum_binding"/>
    <property type="match status" value="2"/>
</dbReference>
<dbReference type="EMBL" id="BSSV01000003">
    <property type="protein sequence ID" value="GLX85451.1"/>
    <property type="molecule type" value="Genomic_DNA"/>
</dbReference>
<dbReference type="RefSeq" id="WP_284297572.1">
    <property type="nucleotide sequence ID" value="NZ_BSSV01000003.1"/>
</dbReference>
<evidence type="ECO:0000256" key="1">
    <source>
        <dbReference type="ARBA" id="ARBA00022737"/>
    </source>
</evidence>
<organism evidence="5 6">
    <name type="scientific">Thalassotalea loyana</name>
    <dbReference type="NCBI Taxonomy" id="280483"/>
    <lineage>
        <taxon>Bacteria</taxon>
        <taxon>Pseudomonadati</taxon>
        <taxon>Pseudomonadota</taxon>
        <taxon>Gammaproteobacteria</taxon>
        <taxon>Alteromonadales</taxon>
        <taxon>Colwelliaceae</taxon>
        <taxon>Thalassotalea</taxon>
    </lineage>
</organism>
<dbReference type="PIRSF" id="PIRSF000498">
    <property type="entry name" value="Riboflavin_syn_A"/>
    <property type="match status" value="1"/>
</dbReference>
<dbReference type="NCBIfam" id="NF006767">
    <property type="entry name" value="PRK09289.1"/>
    <property type="match status" value="1"/>
</dbReference>
<dbReference type="InterPro" id="IPR017938">
    <property type="entry name" value="Riboflavin_synthase-like_b-brl"/>
</dbReference>
<keyword evidence="1" id="KW-0677">Repeat</keyword>
<protein>
    <recommendedName>
        <fullName evidence="2">Riboflavin synthase</fullName>
        <ecNumber evidence="2">2.5.1.9</ecNumber>
    </recommendedName>
</protein>
<dbReference type="NCBIfam" id="NF009566">
    <property type="entry name" value="PRK13020.1"/>
    <property type="match status" value="1"/>
</dbReference>
<evidence type="ECO:0000313" key="6">
    <source>
        <dbReference type="Proteomes" id="UP001157134"/>
    </source>
</evidence>
<dbReference type="Proteomes" id="UP001157134">
    <property type="component" value="Unassembled WGS sequence"/>
</dbReference>
<dbReference type="SUPFAM" id="SSF63380">
    <property type="entry name" value="Riboflavin synthase domain-like"/>
    <property type="match status" value="2"/>
</dbReference>
<sequence length="210" mass="22887">MFTGIVQSKAEVFHIKLHNDLMHLTVSCDLAYLTNLEIGASVAINGVCLTAVAFGEAENGSGYIQFDVIDETLNVTNLGAIKEGDFVNLERSLKAGDEIGGHMVSGHIHCQASVFNIKKTPENCAITFELPNQWHEYLFSKGFIAINGCSLTLGAVEENRFTVHLIPETLGRTNIGLLDLGDYVNIECDQQTMTIVETVKKLKLSDKGLG</sequence>
<name>A0ABQ6HBG3_9GAMM</name>
<evidence type="ECO:0000259" key="4">
    <source>
        <dbReference type="PROSITE" id="PS51177"/>
    </source>
</evidence>
<dbReference type="Gene3D" id="2.40.30.20">
    <property type="match status" value="2"/>
</dbReference>
<dbReference type="PANTHER" id="PTHR21098:SF0">
    <property type="entry name" value="RIBOFLAVIN SYNTHASE"/>
    <property type="match status" value="1"/>
</dbReference>